<evidence type="ECO:0000313" key="3">
    <source>
        <dbReference type="Proteomes" id="UP000593567"/>
    </source>
</evidence>
<name>A0A7J7J2A8_BUGNE</name>
<proteinExistence type="predicted"/>
<dbReference type="SUPFAM" id="SSF56436">
    <property type="entry name" value="C-type lectin-like"/>
    <property type="match status" value="1"/>
</dbReference>
<comment type="caution">
    <text evidence="2">The sequence shown here is derived from an EMBL/GenBank/DDBJ whole genome shotgun (WGS) entry which is preliminary data.</text>
</comment>
<dbReference type="Proteomes" id="UP000593567">
    <property type="component" value="Unassembled WGS sequence"/>
</dbReference>
<dbReference type="AlphaFoldDB" id="A0A7J7J2A8"/>
<dbReference type="Gene3D" id="3.10.100.10">
    <property type="entry name" value="Mannose-Binding Protein A, subunit A"/>
    <property type="match status" value="1"/>
</dbReference>
<reference evidence="2" key="1">
    <citation type="submission" date="2020-06" db="EMBL/GenBank/DDBJ databases">
        <title>Draft genome of Bugula neritina, a colonial animal packing powerful symbionts and potential medicines.</title>
        <authorList>
            <person name="Rayko M."/>
        </authorList>
    </citation>
    <scope>NUCLEOTIDE SEQUENCE [LARGE SCALE GENOMIC DNA]</scope>
    <source>
        <strain evidence="2">Kwan_BN1</strain>
    </source>
</reference>
<evidence type="ECO:0000256" key="1">
    <source>
        <dbReference type="SAM" id="SignalP"/>
    </source>
</evidence>
<feature type="chain" id="PRO_5029584408" description="C-type lectin domain-containing protein" evidence="1">
    <location>
        <begin position="19"/>
        <end position="134"/>
    </location>
</feature>
<dbReference type="EMBL" id="VXIV02003181">
    <property type="protein sequence ID" value="KAF6020320.1"/>
    <property type="molecule type" value="Genomic_DNA"/>
</dbReference>
<evidence type="ECO:0008006" key="4">
    <source>
        <dbReference type="Google" id="ProtNLM"/>
    </source>
</evidence>
<dbReference type="InterPro" id="IPR016187">
    <property type="entry name" value="CTDL_fold"/>
</dbReference>
<feature type="signal peptide" evidence="1">
    <location>
        <begin position="1"/>
        <end position="18"/>
    </location>
</feature>
<evidence type="ECO:0000313" key="2">
    <source>
        <dbReference type="EMBL" id="KAF6020320.1"/>
    </source>
</evidence>
<protein>
    <recommendedName>
        <fullName evidence="4">C-type lectin domain-containing protein</fullName>
    </recommendedName>
</protein>
<dbReference type="InterPro" id="IPR016186">
    <property type="entry name" value="C-type_lectin-like/link_sf"/>
</dbReference>
<gene>
    <name evidence="2" type="ORF">EB796_021387</name>
</gene>
<sequence length="134" mass="15023">MEITRVLVLAMLAKLGSTECSGSFPHSVDDQICYYVPNISSSKISRVAAEDACRSMGGQLAKIHNLINFDILFDFIGVVFREGYIKEFHMGLEKQNGVISWSLDKEIMPDLLISEFVDNSHTVYENCTFYLSTG</sequence>
<accession>A0A7J7J2A8</accession>
<keyword evidence="3" id="KW-1185">Reference proteome</keyword>
<organism evidence="2 3">
    <name type="scientific">Bugula neritina</name>
    <name type="common">Brown bryozoan</name>
    <name type="synonym">Sertularia neritina</name>
    <dbReference type="NCBI Taxonomy" id="10212"/>
    <lineage>
        <taxon>Eukaryota</taxon>
        <taxon>Metazoa</taxon>
        <taxon>Spiralia</taxon>
        <taxon>Lophotrochozoa</taxon>
        <taxon>Bryozoa</taxon>
        <taxon>Gymnolaemata</taxon>
        <taxon>Cheilostomatida</taxon>
        <taxon>Flustrina</taxon>
        <taxon>Buguloidea</taxon>
        <taxon>Bugulidae</taxon>
        <taxon>Bugula</taxon>
    </lineage>
</organism>
<dbReference type="CDD" id="cd00037">
    <property type="entry name" value="CLECT"/>
    <property type="match status" value="1"/>
</dbReference>
<keyword evidence="1" id="KW-0732">Signal</keyword>